<dbReference type="InterPro" id="IPR006311">
    <property type="entry name" value="TAT_signal"/>
</dbReference>
<dbReference type="Gene3D" id="3.10.105.10">
    <property type="entry name" value="Dipeptide-binding Protein, Domain 3"/>
    <property type="match status" value="1"/>
</dbReference>
<accession>A0A316EZC9</accession>
<proteinExistence type="inferred from homology"/>
<gene>
    <name evidence="5" type="ORF">C7419_101560</name>
</gene>
<dbReference type="Gene3D" id="3.90.76.10">
    <property type="entry name" value="Dipeptide-binding Protein, Domain 1"/>
    <property type="match status" value="1"/>
</dbReference>
<reference evidence="5 6" key="1">
    <citation type="submission" date="2018-05" db="EMBL/GenBank/DDBJ databases">
        <title>Genomic Encyclopedia of Type Strains, Phase IV (KMG-V): Genome sequencing to study the core and pangenomes of soil and plant-associated prokaryotes.</title>
        <authorList>
            <person name="Whitman W."/>
        </authorList>
    </citation>
    <scope>NUCLEOTIDE SEQUENCE [LARGE SCALE GENOMIC DNA]</scope>
    <source>
        <strain evidence="5 6">SLV-132</strain>
    </source>
</reference>
<dbReference type="GO" id="GO:0015833">
    <property type="term" value="P:peptide transport"/>
    <property type="evidence" value="ECO:0007669"/>
    <property type="project" value="TreeGrafter"/>
</dbReference>
<evidence type="ECO:0000256" key="2">
    <source>
        <dbReference type="ARBA" id="ARBA00022448"/>
    </source>
</evidence>
<dbReference type="PIRSF" id="PIRSF002741">
    <property type="entry name" value="MppA"/>
    <property type="match status" value="1"/>
</dbReference>
<evidence type="ECO:0000259" key="4">
    <source>
        <dbReference type="Pfam" id="PF00496"/>
    </source>
</evidence>
<dbReference type="EMBL" id="QGGT01000001">
    <property type="protein sequence ID" value="PWK36699.1"/>
    <property type="molecule type" value="Genomic_DNA"/>
</dbReference>
<dbReference type="GO" id="GO:0043190">
    <property type="term" value="C:ATP-binding cassette (ABC) transporter complex"/>
    <property type="evidence" value="ECO:0007669"/>
    <property type="project" value="InterPro"/>
</dbReference>
<evidence type="ECO:0000256" key="3">
    <source>
        <dbReference type="ARBA" id="ARBA00022729"/>
    </source>
</evidence>
<evidence type="ECO:0000313" key="5">
    <source>
        <dbReference type="EMBL" id="PWK36699.1"/>
    </source>
</evidence>
<dbReference type="SUPFAM" id="SSF53850">
    <property type="entry name" value="Periplasmic binding protein-like II"/>
    <property type="match status" value="1"/>
</dbReference>
<feature type="domain" description="Solute-binding protein family 5" evidence="4">
    <location>
        <begin position="96"/>
        <end position="453"/>
    </location>
</feature>
<dbReference type="RefSeq" id="WP_109580498.1">
    <property type="nucleotide sequence ID" value="NZ_QGGT01000001.1"/>
</dbReference>
<dbReference type="Pfam" id="PF00496">
    <property type="entry name" value="SBP_bac_5"/>
    <property type="match status" value="1"/>
</dbReference>
<comment type="similarity">
    <text evidence="1">Belongs to the bacterial solute-binding protein 5 family.</text>
</comment>
<dbReference type="PROSITE" id="PS51318">
    <property type="entry name" value="TAT"/>
    <property type="match status" value="1"/>
</dbReference>
<evidence type="ECO:0000313" key="6">
    <source>
        <dbReference type="Proteomes" id="UP000245754"/>
    </source>
</evidence>
<protein>
    <submittedName>
        <fullName evidence="5">Peptide/nickel transport system substrate-binding protein</fullName>
    </submittedName>
</protein>
<dbReference type="InterPro" id="IPR030678">
    <property type="entry name" value="Peptide/Ni-bd"/>
</dbReference>
<organism evidence="5 6">
    <name type="scientific">Cupriavidus plantarum</name>
    <dbReference type="NCBI Taxonomy" id="942865"/>
    <lineage>
        <taxon>Bacteria</taxon>
        <taxon>Pseudomonadati</taxon>
        <taxon>Pseudomonadota</taxon>
        <taxon>Betaproteobacteria</taxon>
        <taxon>Burkholderiales</taxon>
        <taxon>Burkholderiaceae</taxon>
        <taxon>Cupriavidus</taxon>
    </lineage>
</organism>
<dbReference type="PANTHER" id="PTHR30290:SF9">
    <property type="entry name" value="OLIGOPEPTIDE-BINDING PROTEIN APPA"/>
    <property type="match status" value="1"/>
</dbReference>
<dbReference type="CDD" id="cd08498">
    <property type="entry name" value="PBP2_NikA_DppA_OppA_like_2"/>
    <property type="match status" value="1"/>
</dbReference>
<name>A0A316EZC9_9BURK</name>
<comment type="caution">
    <text evidence="5">The sequence shown here is derived from an EMBL/GenBank/DDBJ whole genome shotgun (WGS) entry which is preliminary data.</text>
</comment>
<keyword evidence="6" id="KW-1185">Reference proteome</keyword>
<dbReference type="InterPro" id="IPR039424">
    <property type="entry name" value="SBP_5"/>
</dbReference>
<dbReference type="GO" id="GO:1904680">
    <property type="term" value="F:peptide transmembrane transporter activity"/>
    <property type="evidence" value="ECO:0007669"/>
    <property type="project" value="TreeGrafter"/>
</dbReference>
<dbReference type="Proteomes" id="UP000245754">
    <property type="component" value="Unassembled WGS sequence"/>
</dbReference>
<dbReference type="InterPro" id="IPR000914">
    <property type="entry name" value="SBP_5_dom"/>
</dbReference>
<dbReference type="Gene3D" id="3.40.190.10">
    <property type="entry name" value="Periplasmic binding protein-like II"/>
    <property type="match status" value="1"/>
</dbReference>
<sequence>MTIHQRVYDRARANAGQPASFSRRAWLRLGAAASFALGTAALTLAPAHAARAEDLRVGLAADVTSMDPQWNNAGPNNAIALHVFESLVFMDKNARYIPGLALSWKPINPTTWEIKLRPNVKWHDGSPFTSADVKASLERPEKLVNSPGTFTSYTKPIKQIDTPDALTVRLTMNVQNYANLANDLNSVPIMPKAVAATLTQADFDSGKAMIGTGPFKFVRFARGQEIVMQRNPDYWGPKVDWDRVTFRILTDNGARTAALLSGDVDVIESVPAADVARLKKDAKYRIEQQVSWRTIFWQMDQSRDNPPFVTDKAGKPLGKNPFKDARVRAAISKAINRDAIVNRIMEGLAVPASSIVSPQIFGHPGTKPEAYDAEGAKKLLAAAGYPNGFGLTLHATNNRYLNDNAVAQATAAMLTRIGIQTKVETMPVAAYFTRARQGEFSFQMLGWGSAAADVALRSITGTPNPQTGFGTWNWGKYSNPQLDKLIETSLTTVSSDKAREENARAAARFALDDHAIIPSHSQLAMWAMRKGVRYEARTDEWSLAQFFHKE</sequence>
<keyword evidence="3" id="KW-0732">Signal</keyword>
<dbReference type="PANTHER" id="PTHR30290">
    <property type="entry name" value="PERIPLASMIC BINDING COMPONENT OF ABC TRANSPORTER"/>
    <property type="match status" value="1"/>
</dbReference>
<keyword evidence="2" id="KW-0813">Transport</keyword>
<evidence type="ECO:0000256" key="1">
    <source>
        <dbReference type="ARBA" id="ARBA00005695"/>
    </source>
</evidence>
<dbReference type="GO" id="GO:0030288">
    <property type="term" value="C:outer membrane-bounded periplasmic space"/>
    <property type="evidence" value="ECO:0007669"/>
    <property type="project" value="UniProtKB-ARBA"/>
</dbReference>
<dbReference type="AlphaFoldDB" id="A0A316EZC9"/>